<organism evidence="1">
    <name type="scientific">Medioppia subpectinata</name>
    <dbReference type="NCBI Taxonomy" id="1979941"/>
    <lineage>
        <taxon>Eukaryota</taxon>
        <taxon>Metazoa</taxon>
        <taxon>Ecdysozoa</taxon>
        <taxon>Arthropoda</taxon>
        <taxon>Chelicerata</taxon>
        <taxon>Arachnida</taxon>
        <taxon>Acari</taxon>
        <taxon>Acariformes</taxon>
        <taxon>Sarcoptiformes</taxon>
        <taxon>Oribatida</taxon>
        <taxon>Brachypylina</taxon>
        <taxon>Oppioidea</taxon>
        <taxon>Oppiidae</taxon>
        <taxon>Medioppia</taxon>
    </lineage>
</organism>
<keyword evidence="2" id="KW-1185">Reference proteome</keyword>
<reference evidence="1" key="1">
    <citation type="submission" date="2020-11" db="EMBL/GenBank/DDBJ databases">
        <authorList>
            <person name="Tran Van P."/>
        </authorList>
    </citation>
    <scope>NUCLEOTIDE SEQUENCE</scope>
</reference>
<dbReference type="Proteomes" id="UP000759131">
    <property type="component" value="Unassembled WGS sequence"/>
</dbReference>
<sequence length="38" mass="4507">MPSILSKVLMPDWSVPYNCYEVVTRGRLRVLKRRLSWG</sequence>
<dbReference type="OrthoDB" id="291792at2759"/>
<dbReference type="EMBL" id="OC871503">
    <property type="protein sequence ID" value="CAD7635462.1"/>
    <property type="molecule type" value="Genomic_DNA"/>
</dbReference>
<protein>
    <submittedName>
        <fullName evidence="1">Uncharacterized protein</fullName>
    </submittedName>
</protein>
<evidence type="ECO:0000313" key="2">
    <source>
        <dbReference type="Proteomes" id="UP000759131"/>
    </source>
</evidence>
<gene>
    <name evidence="1" type="ORF">OSB1V03_LOCUS15853</name>
</gene>
<accession>A0A7R9L603</accession>
<name>A0A7R9L603_9ACAR</name>
<dbReference type="AlphaFoldDB" id="A0A7R9L603"/>
<dbReference type="EMBL" id="CAJPIZ010016928">
    <property type="protein sequence ID" value="CAG2115892.1"/>
    <property type="molecule type" value="Genomic_DNA"/>
</dbReference>
<proteinExistence type="predicted"/>
<evidence type="ECO:0000313" key="1">
    <source>
        <dbReference type="EMBL" id="CAD7635462.1"/>
    </source>
</evidence>